<evidence type="ECO:0000313" key="1">
    <source>
        <dbReference type="EMBL" id="MBB4858276.1"/>
    </source>
</evidence>
<gene>
    <name evidence="1" type="ORF">HNO88_001595</name>
</gene>
<organism evidence="1 2">
    <name type="scientific">Novosphingobium chloroacetimidivorans</name>
    <dbReference type="NCBI Taxonomy" id="1428314"/>
    <lineage>
        <taxon>Bacteria</taxon>
        <taxon>Pseudomonadati</taxon>
        <taxon>Pseudomonadota</taxon>
        <taxon>Alphaproteobacteria</taxon>
        <taxon>Sphingomonadales</taxon>
        <taxon>Sphingomonadaceae</taxon>
        <taxon>Novosphingobium</taxon>
    </lineage>
</organism>
<proteinExistence type="predicted"/>
<dbReference type="RefSeq" id="WP_184243803.1">
    <property type="nucleotide sequence ID" value="NZ_JACHLR010000005.1"/>
</dbReference>
<sequence length="75" mass="7738">MTEDEAGDLAGAIAERALAATGDPIDALLLLFQAASALCLSQLTPAEFALIAFDGACVTSTERLKEVLGVSQTRN</sequence>
<name>A0A7W7NVI1_9SPHN</name>
<accession>A0A7W7NVI1</accession>
<protein>
    <submittedName>
        <fullName evidence="1">Uncharacterized protein</fullName>
    </submittedName>
</protein>
<dbReference type="Proteomes" id="UP000555448">
    <property type="component" value="Unassembled WGS sequence"/>
</dbReference>
<dbReference type="EMBL" id="JACHLR010000005">
    <property type="protein sequence ID" value="MBB4858276.1"/>
    <property type="molecule type" value="Genomic_DNA"/>
</dbReference>
<dbReference type="AlphaFoldDB" id="A0A7W7NVI1"/>
<evidence type="ECO:0000313" key="2">
    <source>
        <dbReference type="Proteomes" id="UP000555448"/>
    </source>
</evidence>
<reference evidence="1 2" key="1">
    <citation type="submission" date="2020-08" db="EMBL/GenBank/DDBJ databases">
        <title>Functional genomics of gut bacteria from endangered species of beetles.</title>
        <authorList>
            <person name="Carlos-Shanley C."/>
        </authorList>
    </citation>
    <scope>NUCLEOTIDE SEQUENCE [LARGE SCALE GENOMIC DNA]</scope>
    <source>
        <strain evidence="1 2">S00245</strain>
    </source>
</reference>
<keyword evidence="2" id="KW-1185">Reference proteome</keyword>
<comment type="caution">
    <text evidence="1">The sequence shown here is derived from an EMBL/GenBank/DDBJ whole genome shotgun (WGS) entry which is preliminary data.</text>
</comment>